<accession>A0A2P2QT25</accession>
<dbReference type="EMBL" id="GGEC01089540">
    <property type="protein sequence ID" value="MBX70024.1"/>
    <property type="molecule type" value="Transcribed_RNA"/>
</dbReference>
<reference evidence="1" key="1">
    <citation type="submission" date="2018-02" db="EMBL/GenBank/DDBJ databases">
        <title>Rhizophora mucronata_Transcriptome.</title>
        <authorList>
            <person name="Meera S.P."/>
            <person name="Sreeshan A."/>
            <person name="Augustine A."/>
        </authorList>
    </citation>
    <scope>NUCLEOTIDE SEQUENCE</scope>
    <source>
        <tissue evidence="1">Leaf</tissue>
    </source>
</reference>
<dbReference type="AlphaFoldDB" id="A0A2P2QT25"/>
<organism evidence="1">
    <name type="scientific">Rhizophora mucronata</name>
    <name type="common">Asiatic mangrove</name>
    <dbReference type="NCBI Taxonomy" id="61149"/>
    <lineage>
        <taxon>Eukaryota</taxon>
        <taxon>Viridiplantae</taxon>
        <taxon>Streptophyta</taxon>
        <taxon>Embryophyta</taxon>
        <taxon>Tracheophyta</taxon>
        <taxon>Spermatophyta</taxon>
        <taxon>Magnoliopsida</taxon>
        <taxon>eudicotyledons</taxon>
        <taxon>Gunneridae</taxon>
        <taxon>Pentapetalae</taxon>
        <taxon>rosids</taxon>
        <taxon>fabids</taxon>
        <taxon>Malpighiales</taxon>
        <taxon>Rhizophoraceae</taxon>
        <taxon>Rhizophora</taxon>
    </lineage>
</organism>
<evidence type="ECO:0000313" key="1">
    <source>
        <dbReference type="EMBL" id="MBX70024.1"/>
    </source>
</evidence>
<protein>
    <submittedName>
        <fullName evidence="1">Uncharacterized protein</fullName>
    </submittedName>
</protein>
<proteinExistence type="predicted"/>
<name>A0A2P2QT25_RHIMU</name>
<sequence length="19" mass="1989">MSLSVACSSHINIVVLVCN</sequence>